<keyword evidence="2" id="KW-1185">Reference proteome</keyword>
<name>A0ABZ3EEA5_9STAP</name>
<proteinExistence type="predicted"/>
<dbReference type="RefSeq" id="WP_342610429.1">
    <property type="nucleotide sequence ID" value="NZ_CP128355.1"/>
</dbReference>
<gene>
    <name evidence="1" type="ORF">QQM35_01135</name>
</gene>
<organism evidence="1 2">
    <name type="scientific">Staphylococcus hsinchuensis</name>
    <dbReference type="NCBI Taxonomy" id="3051183"/>
    <lineage>
        <taxon>Bacteria</taxon>
        <taxon>Bacillati</taxon>
        <taxon>Bacillota</taxon>
        <taxon>Bacilli</taxon>
        <taxon>Bacillales</taxon>
        <taxon>Staphylococcaceae</taxon>
        <taxon>Staphylococcus</taxon>
    </lineage>
</organism>
<sequence>MYQLEYHQLDQNITQLLNHFELYKFAIITDDKNKHKYQTQIHQFVATDLNYLEKSNLCKHSLIHYQYFQFLTEQHSHPIVEFTVGNTAGHITTLQNRLHEIRKLLSVFL</sequence>
<dbReference type="EMBL" id="CP128355">
    <property type="protein sequence ID" value="XAF70750.1"/>
    <property type="molecule type" value="Genomic_DNA"/>
</dbReference>
<reference evidence="1 2" key="1">
    <citation type="journal article" date="2024" name="Pathogens">
        <title>Staphylococcus hsinchuensis sp. nov., Isolated from Soymilk.</title>
        <authorList>
            <person name="Wang Y.T."/>
            <person name="Lin Y.C."/>
            <person name="Hsieh Y.H."/>
            <person name="Lin Y.T."/>
            <person name="Hamada M."/>
            <person name="Chen C.C."/>
            <person name="Liou J.S."/>
            <person name="Lee A.Y."/>
            <person name="Zhang W.L."/>
            <person name="Chen Y.T."/>
            <person name="Huang C.H."/>
        </authorList>
    </citation>
    <scope>NUCLEOTIDE SEQUENCE [LARGE SCALE GENOMIC DNA]</scope>
    <source>
        <strain evidence="1 2">H164</strain>
    </source>
</reference>
<dbReference type="Proteomes" id="UP001436297">
    <property type="component" value="Chromosome"/>
</dbReference>
<evidence type="ECO:0000313" key="2">
    <source>
        <dbReference type="Proteomes" id="UP001436297"/>
    </source>
</evidence>
<evidence type="ECO:0000313" key="1">
    <source>
        <dbReference type="EMBL" id="XAF70750.1"/>
    </source>
</evidence>
<accession>A0ABZ3EEA5</accession>
<protein>
    <submittedName>
        <fullName evidence="1">Uncharacterized protein</fullName>
    </submittedName>
</protein>